<gene>
    <name evidence="1" type="ORF">LCGC14_2789280</name>
</gene>
<accession>A0A0F9BHC3</accession>
<organism evidence="1">
    <name type="scientific">marine sediment metagenome</name>
    <dbReference type="NCBI Taxonomy" id="412755"/>
    <lineage>
        <taxon>unclassified sequences</taxon>
        <taxon>metagenomes</taxon>
        <taxon>ecological metagenomes</taxon>
    </lineage>
</organism>
<name>A0A0F9BHC3_9ZZZZ</name>
<feature type="non-terminal residue" evidence="1">
    <location>
        <position position="100"/>
    </location>
</feature>
<protein>
    <submittedName>
        <fullName evidence="1">Uncharacterized protein</fullName>
    </submittedName>
</protein>
<sequence>MMKGEERILKSKSPLIKGEQQKDYKSVKEIAVSLGADIFGVASAVRYVEEFPDKPSPFTFVPDAKSIIVFGMAFLKGTMNTVLRPELSGLKSKADESVAG</sequence>
<reference evidence="1" key="1">
    <citation type="journal article" date="2015" name="Nature">
        <title>Complex archaea that bridge the gap between prokaryotes and eukaryotes.</title>
        <authorList>
            <person name="Spang A."/>
            <person name="Saw J.H."/>
            <person name="Jorgensen S.L."/>
            <person name="Zaremba-Niedzwiedzka K."/>
            <person name="Martijn J."/>
            <person name="Lind A.E."/>
            <person name="van Eijk R."/>
            <person name="Schleper C."/>
            <person name="Guy L."/>
            <person name="Ettema T.J."/>
        </authorList>
    </citation>
    <scope>NUCLEOTIDE SEQUENCE</scope>
</reference>
<dbReference type="EMBL" id="LAZR01052041">
    <property type="protein sequence ID" value="KKK83846.1"/>
    <property type="molecule type" value="Genomic_DNA"/>
</dbReference>
<dbReference type="AlphaFoldDB" id="A0A0F9BHC3"/>
<proteinExistence type="predicted"/>
<evidence type="ECO:0000313" key="1">
    <source>
        <dbReference type="EMBL" id="KKK83846.1"/>
    </source>
</evidence>
<comment type="caution">
    <text evidence="1">The sequence shown here is derived from an EMBL/GenBank/DDBJ whole genome shotgun (WGS) entry which is preliminary data.</text>
</comment>